<dbReference type="SUPFAM" id="SSF53756">
    <property type="entry name" value="UDP-Glycosyltransferase/glycogen phosphorylase"/>
    <property type="match status" value="1"/>
</dbReference>
<sequence>MNIQAAPFSKPVLFFIIPSLKGGGAERVIISLANYFNKNNFQSVLISLNNDVPAYEIDDDVKVFYLTDRQKSSFIYRLYHIAETFFKLIKLLRTQKPVCALSFITSANVWTGITCWLTRVPYIVSERTSPDRSVIRFNYLRKQLALNLYKRAEAVVVSAKGVEDCLLKDKDFKVLTNIVRITNAVTIFPLPSEEKVHHRRFILGVGRLAYVKGFDILIEAYAKSGLTDVDLIIVGDGEERANLVCQIFNLGLRERVLLPGSKNNLQDYYNQAEMFVLPSRNEGYPNALVEAMSFGCPSIAVDCNFGPSEIINNGKNGILVKRGSIIDLADAMHRLAGDEVLKTTLGNQARVISQTNHPDKILGEWETLIKKHIAATATAAQLTNSQPAL</sequence>
<accession>A0A1G7NN44</accession>
<dbReference type="PANTHER" id="PTHR12526:SF630">
    <property type="entry name" value="GLYCOSYLTRANSFERASE"/>
    <property type="match status" value="1"/>
</dbReference>
<dbReference type="Pfam" id="PF13439">
    <property type="entry name" value="Glyco_transf_4"/>
    <property type="match status" value="1"/>
</dbReference>
<evidence type="ECO:0000259" key="1">
    <source>
        <dbReference type="Pfam" id="PF00534"/>
    </source>
</evidence>
<evidence type="ECO:0000259" key="2">
    <source>
        <dbReference type="Pfam" id="PF13439"/>
    </source>
</evidence>
<dbReference type="PANTHER" id="PTHR12526">
    <property type="entry name" value="GLYCOSYLTRANSFERASE"/>
    <property type="match status" value="1"/>
</dbReference>
<feature type="domain" description="Glycosyl transferase family 1" evidence="1">
    <location>
        <begin position="194"/>
        <end position="350"/>
    </location>
</feature>
<reference evidence="4" key="1">
    <citation type="submission" date="2016-10" db="EMBL/GenBank/DDBJ databases">
        <authorList>
            <person name="Varghese N."/>
            <person name="Submissions S."/>
        </authorList>
    </citation>
    <scope>NUCLEOTIDE SEQUENCE [LARGE SCALE GENOMIC DNA]</scope>
    <source>
        <strain evidence="4">Gh-67</strain>
    </source>
</reference>
<dbReference type="GO" id="GO:0016757">
    <property type="term" value="F:glycosyltransferase activity"/>
    <property type="evidence" value="ECO:0007669"/>
    <property type="project" value="InterPro"/>
</dbReference>
<organism evidence="3 4">
    <name type="scientific">Mucilaginibacter gossypii</name>
    <dbReference type="NCBI Taxonomy" id="551996"/>
    <lineage>
        <taxon>Bacteria</taxon>
        <taxon>Pseudomonadati</taxon>
        <taxon>Bacteroidota</taxon>
        <taxon>Sphingobacteriia</taxon>
        <taxon>Sphingobacteriales</taxon>
        <taxon>Sphingobacteriaceae</taxon>
        <taxon>Mucilaginibacter</taxon>
    </lineage>
</organism>
<dbReference type="EMBL" id="FNCG01000001">
    <property type="protein sequence ID" value="SDF75402.1"/>
    <property type="molecule type" value="Genomic_DNA"/>
</dbReference>
<evidence type="ECO:0000313" key="3">
    <source>
        <dbReference type="EMBL" id="SDF75402.1"/>
    </source>
</evidence>
<proteinExistence type="predicted"/>
<dbReference type="STRING" id="551996.SAMN05192573_101294"/>
<name>A0A1G7NN44_9SPHI</name>
<dbReference type="Proteomes" id="UP000199705">
    <property type="component" value="Unassembled WGS sequence"/>
</dbReference>
<protein>
    <submittedName>
        <fullName evidence="3">Glycosyltransferase involved in cell wall bisynthesis</fullName>
    </submittedName>
</protein>
<dbReference type="InterPro" id="IPR028098">
    <property type="entry name" value="Glyco_trans_4-like_N"/>
</dbReference>
<dbReference type="InterPro" id="IPR001296">
    <property type="entry name" value="Glyco_trans_1"/>
</dbReference>
<feature type="domain" description="Glycosyltransferase subfamily 4-like N-terminal" evidence="2">
    <location>
        <begin position="23"/>
        <end position="171"/>
    </location>
</feature>
<keyword evidence="4" id="KW-1185">Reference proteome</keyword>
<dbReference type="Pfam" id="PF00534">
    <property type="entry name" value="Glycos_transf_1"/>
    <property type="match status" value="1"/>
</dbReference>
<keyword evidence="3" id="KW-0808">Transferase</keyword>
<dbReference type="RefSeq" id="WP_091162537.1">
    <property type="nucleotide sequence ID" value="NZ_FNCG01000001.1"/>
</dbReference>
<dbReference type="Gene3D" id="3.40.50.2000">
    <property type="entry name" value="Glycogen Phosphorylase B"/>
    <property type="match status" value="2"/>
</dbReference>
<evidence type="ECO:0000313" key="4">
    <source>
        <dbReference type="Proteomes" id="UP000199705"/>
    </source>
</evidence>
<gene>
    <name evidence="3" type="ORF">SAMN05192573_101294</name>
</gene>
<dbReference type="AlphaFoldDB" id="A0A1G7NN44"/>